<evidence type="ECO:0000259" key="6">
    <source>
        <dbReference type="Pfam" id="PF22740"/>
    </source>
</evidence>
<dbReference type="Pfam" id="PF22740">
    <property type="entry name" value="PapZ_C"/>
    <property type="match status" value="1"/>
</dbReference>
<dbReference type="PANTHER" id="PTHR30448:SF0">
    <property type="entry name" value="RNASE ADAPTER PROTEIN RAPZ"/>
    <property type="match status" value="1"/>
</dbReference>
<dbReference type="SUPFAM" id="SSF52540">
    <property type="entry name" value="P-loop containing nucleoside triphosphate hydrolases"/>
    <property type="match status" value="1"/>
</dbReference>
<reference evidence="7" key="1">
    <citation type="submission" date="2020-08" db="EMBL/GenBank/DDBJ databases">
        <title>Genome public.</title>
        <authorList>
            <person name="Liu C."/>
            <person name="Sun Q."/>
        </authorList>
    </citation>
    <scope>NUCLEOTIDE SEQUENCE</scope>
    <source>
        <strain evidence="7">NSJ-31</strain>
    </source>
</reference>
<accession>A0A926E074</accession>
<dbReference type="RefSeq" id="WP_249282738.1">
    <property type="nucleotide sequence ID" value="NZ_JACRST010000008.1"/>
</dbReference>
<keyword evidence="1 4" id="KW-0547">Nucleotide-binding</keyword>
<dbReference type="EMBL" id="JACRST010000008">
    <property type="protein sequence ID" value="MBC8546659.1"/>
    <property type="molecule type" value="Genomic_DNA"/>
</dbReference>
<dbReference type="InterPro" id="IPR053930">
    <property type="entry name" value="RapZ-like_N"/>
</dbReference>
<keyword evidence="3 4" id="KW-0342">GTP-binding</keyword>
<evidence type="ECO:0000256" key="3">
    <source>
        <dbReference type="ARBA" id="ARBA00023134"/>
    </source>
</evidence>
<evidence type="ECO:0000256" key="2">
    <source>
        <dbReference type="ARBA" id="ARBA00022840"/>
    </source>
</evidence>
<evidence type="ECO:0000256" key="4">
    <source>
        <dbReference type="HAMAP-Rule" id="MF_00636"/>
    </source>
</evidence>
<protein>
    <submittedName>
        <fullName evidence="7">RNase adapter RapZ</fullName>
    </submittedName>
</protein>
<dbReference type="GO" id="GO:0005524">
    <property type="term" value="F:ATP binding"/>
    <property type="evidence" value="ECO:0007669"/>
    <property type="project" value="UniProtKB-UniRule"/>
</dbReference>
<dbReference type="PIRSF" id="PIRSF005052">
    <property type="entry name" value="P-loopkin"/>
    <property type="match status" value="1"/>
</dbReference>
<feature type="domain" description="RapZ C-terminal" evidence="6">
    <location>
        <begin position="164"/>
        <end position="282"/>
    </location>
</feature>
<feature type="domain" description="RapZ-like N-terminal" evidence="5">
    <location>
        <begin position="1"/>
        <end position="157"/>
    </location>
</feature>
<proteinExistence type="inferred from homology"/>
<gene>
    <name evidence="7" type="primary">rapZ</name>
    <name evidence="7" type="ORF">H8711_06885</name>
</gene>
<dbReference type="InterPro" id="IPR005337">
    <property type="entry name" value="RapZ-like"/>
</dbReference>
<feature type="binding site" evidence="4">
    <location>
        <begin position="59"/>
        <end position="62"/>
    </location>
    <ligand>
        <name>GTP</name>
        <dbReference type="ChEBI" id="CHEBI:37565"/>
    </ligand>
</feature>
<dbReference type="InterPro" id="IPR027417">
    <property type="entry name" value="P-loop_NTPase"/>
</dbReference>
<dbReference type="HAMAP" id="MF_00636">
    <property type="entry name" value="RapZ_like"/>
    <property type="match status" value="1"/>
</dbReference>
<dbReference type="Pfam" id="PF03668">
    <property type="entry name" value="RapZ-like_N"/>
    <property type="match status" value="1"/>
</dbReference>
<evidence type="ECO:0000313" key="8">
    <source>
        <dbReference type="Proteomes" id="UP000653127"/>
    </source>
</evidence>
<dbReference type="PANTHER" id="PTHR30448">
    <property type="entry name" value="RNASE ADAPTER PROTEIN RAPZ"/>
    <property type="match status" value="1"/>
</dbReference>
<name>A0A926E074_9FIRM</name>
<keyword evidence="2 4" id="KW-0067">ATP-binding</keyword>
<dbReference type="NCBIfam" id="NF003828">
    <property type="entry name" value="PRK05416.1"/>
    <property type="match status" value="1"/>
</dbReference>
<dbReference type="InterPro" id="IPR053931">
    <property type="entry name" value="RapZ_C"/>
</dbReference>
<evidence type="ECO:0000313" key="7">
    <source>
        <dbReference type="EMBL" id="MBC8546659.1"/>
    </source>
</evidence>
<sequence>MEFLIVTGMSGAGKSGAANVLEDMGYYCIDNIPPALIAKFSEICMQSKGKISKVAMVVDSRGGDLFGDLLESLDRLKERDNCYKILFLDCDDDVLITRYKETRRKHPLCEGAAVTLQEAIRRERELLQPAHQRANYIIDTTLLTAAQLRDKIYQIFLDGGSRMLINCMSFGFKYGLPSDADLVFDVRCLPNPFYIPELKEKTGRDRPVEDYVLSFEQSTTLLDKLKDLLGYLAPLYVEEGKSQLMVAIGCTGGKHRSVVFTEHLGAFLTEQGYRVVCNHRDILKTKK</sequence>
<comment type="caution">
    <text evidence="7">The sequence shown here is derived from an EMBL/GenBank/DDBJ whole genome shotgun (WGS) entry which is preliminary data.</text>
</comment>
<evidence type="ECO:0000259" key="5">
    <source>
        <dbReference type="Pfam" id="PF03668"/>
    </source>
</evidence>
<evidence type="ECO:0000256" key="1">
    <source>
        <dbReference type="ARBA" id="ARBA00022741"/>
    </source>
</evidence>
<keyword evidence="8" id="KW-1185">Reference proteome</keyword>
<dbReference type="GO" id="GO:0005525">
    <property type="term" value="F:GTP binding"/>
    <property type="evidence" value="ECO:0007669"/>
    <property type="project" value="UniProtKB-UniRule"/>
</dbReference>
<feature type="binding site" evidence="4">
    <location>
        <begin position="8"/>
        <end position="15"/>
    </location>
    <ligand>
        <name>ATP</name>
        <dbReference type="ChEBI" id="CHEBI:30616"/>
    </ligand>
</feature>
<dbReference type="Proteomes" id="UP000653127">
    <property type="component" value="Unassembled WGS sequence"/>
</dbReference>
<dbReference type="Gene3D" id="3.40.50.300">
    <property type="entry name" value="P-loop containing nucleotide triphosphate hydrolases"/>
    <property type="match status" value="1"/>
</dbReference>
<organism evidence="7 8">
    <name type="scientific">Ligaoa zhengdingensis</name>
    <dbReference type="NCBI Taxonomy" id="2763658"/>
    <lineage>
        <taxon>Bacteria</taxon>
        <taxon>Bacillati</taxon>
        <taxon>Bacillota</taxon>
        <taxon>Clostridia</taxon>
        <taxon>Eubacteriales</taxon>
        <taxon>Oscillospiraceae</taxon>
        <taxon>Ligaoa</taxon>
    </lineage>
</organism>
<dbReference type="AlphaFoldDB" id="A0A926E074"/>